<evidence type="ECO:0000313" key="2">
    <source>
        <dbReference type="EMBL" id="KAG0268742.1"/>
    </source>
</evidence>
<feature type="compositionally biased region" description="Basic residues" evidence="1">
    <location>
        <begin position="810"/>
        <end position="821"/>
    </location>
</feature>
<feature type="region of interest" description="Disordered" evidence="1">
    <location>
        <begin position="251"/>
        <end position="339"/>
    </location>
</feature>
<proteinExistence type="predicted"/>
<reference evidence="2" key="1">
    <citation type="journal article" date="2020" name="Fungal Divers.">
        <title>Resolving the Mortierellaceae phylogeny through synthesis of multi-gene phylogenetics and phylogenomics.</title>
        <authorList>
            <person name="Vandepol N."/>
            <person name="Liber J."/>
            <person name="Desiro A."/>
            <person name="Na H."/>
            <person name="Kennedy M."/>
            <person name="Barry K."/>
            <person name="Grigoriev I.V."/>
            <person name="Miller A.N."/>
            <person name="O'Donnell K."/>
            <person name="Stajich J.E."/>
            <person name="Bonito G."/>
        </authorList>
    </citation>
    <scope>NUCLEOTIDE SEQUENCE</scope>
    <source>
        <strain evidence="2">BC1065</strain>
    </source>
</reference>
<feature type="compositionally biased region" description="Acidic residues" evidence="1">
    <location>
        <begin position="644"/>
        <end position="668"/>
    </location>
</feature>
<feature type="compositionally biased region" description="Basic and acidic residues" evidence="1">
    <location>
        <begin position="633"/>
        <end position="643"/>
    </location>
</feature>
<dbReference type="Proteomes" id="UP000807716">
    <property type="component" value="Unassembled WGS sequence"/>
</dbReference>
<gene>
    <name evidence="2" type="ORF">DFQ27_005822</name>
</gene>
<feature type="compositionally biased region" description="Low complexity" evidence="1">
    <location>
        <begin position="442"/>
        <end position="460"/>
    </location>
</feature>
<dbReference type="GO" id="GO:0005096">
    <property type="term" value="F:GTPase activator activity"/>
    <property type="evidence" value="ECO:0007669"/>
    <property type="project" value="InterPro"/>
</dbReference>
<dbReference type="Pfam" id="PF20162">
    <property type="entry name" value="Etd1"/>
    <property type="match status" value="1"/>
</dbReference>
<feature type="compositionally biased region" description="Low complexity" evidence="1">
    <location>
        <begin position="598"/>
        <end position="608"/>
    </location>
</feature>
<dbReference type="PANTHER" id="PTHR35711">
    <property type="entry name" value="EXPRESSED PROTEIN"/>
    <property type="match status" value="1"/>
</dbReference>
<feature type="region of interest" description="Disordered" evidence="1">
    <location>
        <begin position="757"/>
        <end position="821"/>
    </location>
</feature>
<evidence type="ECO:0000313" key="3">
    <source>
        <dbReference type="Proteomes" id="UP000807716"/>
    </source>
</evidence>
<feature type="compositionally biased region" description="Low complexity" evidence="1">
    <location>
        <begin position="766"/>
        <end position="790"/>
    </location>
</feature>
<feature type="compositionally biased region" description="Polar residues" evidence="1">
    <location>
        <begin position="518"/>
        <end position="533"/>
    </location>
</feature>
<comment type="caution">
    <text evidence="2">The sequence shown here is derived from an EMBL/GenBank/DDBJ whole genome shotgun (WGS) entry which is preliminary data.</text>
</comment>
<sequence>MNEHQHRTSGKKHGNNNNNSNNSNSSNHHKSHRNSHVHHPAPIHHTPHPTLLSKCSCDRYADRSPSPVVDTRQGASGTTIPRSPPIASSAHSRLRRIWRDSNLFHWPRQSPTTTTTSTATSSIQFQPTRGGASPRVTSRGVSGLPADALVAASSPSGRAPASSSPSFAKHHLRRPYPAHTHNRNASPYVSDEGNHSISEHEEEEEEEEEDDFDEENGIRFTLGRAAHIHRSSFQGDDLHDETRELVLRSFPEGERLESELDRCSPEPPSPPPPSSSRKVLMEDEDEDEDDEDWDIQSDAGAPSSSPMYTVGAAQPTSFSTGHQHHHRQHGGASAVTGSLGNRGMFKLPSLPSENWDEDFEIEAENINVPTQVVETQISLQMDIYNIKDFALQIEDLKTLRASLRTASRSLRAKNPNKYQHLSTVFQRDWEQAEVIIDLGEIAQTQTQPSRPSTPTAATKRPLPRRPSKRRLTHHKSKSNMANAHASTVVSPAIPVVAAASPPLPSPRESAWKRFSRMATGSSSNKSNGVTSPAMSVGSPAASEGHHPIHGYFGPVESNIVEPSPLTSPHSEMASFAHELSLESAPPMEEEEEEDNIGSPSSVSRPVVVMGANRHDHGGSLGYPIDDAEAEEGGEARSRGRVQEGEGDDEDDEQQNDEDDDDDDDLIDDGYESFSCYSYSFMDGPITGVVSPIPSDRHMQVLKDILVEGLGQEVAQQFVFKNGEQDHVKFSVEVIPGLLNHLKGLQYRLSEQLREFQQCDEQHQHHQQQQQHHQQQQQQQQAHDLQSSSQQEIDRNQRPGRASMGGGDSLRHHHLQHNRRKSMRQAMGLDFGDGSSVTLSATSTHVLKEVENETEAVIEPVAV</sequence>
<protein>
    <submittedName>
        <fullName evidence="2">Uncharacterized protein</fullName>
    </submittedName>
</protein>
<feature type="compositionally biased region" description="Pro residues" evidence="1">
    <location>
        <begin position="265"/>
        <end position="274"/>
    </location>
</feature>
<dbReference type="OrthoDB" id="5400650at2759"/>
<dbReference type="EMBL" id="JAAAJB010000042">
    <property type="protein sequence ID" value="KAG0268742.1"/>
    <property type="molecule type" value="Genomic_DNA"/>
</dbReference>
<feature type="compositionally biased region" description="Basic and acidic residues" evidence="1">
    <location>
        <begin position="251"/>
        <end position="264"/>
    </location>
</feature>
<feature type="compositionally biased region" description="Basic residues" evidence="1">
    <location>
        <begin position="461"/>
        <end position="477"/>
    </location>
</feature>
<evidence type="ECO:0000256" key="1">
    <source>
        <dbReference type="SAM" id="MobiDB-lite"/>
    </source>
</evidence>
<feature type="compositionally biased region" description="Acidic residues" evidence="1">
    <location>
        <begin position="282"/>
        <end position="295"/>
    </location>
</feature>
<keyword evidence="3" id="KW-1185">Reference proteome</keyword>
<feature type="region of interest" description="Disordered" evidence="1">
    <location>
        <begin position="105"/>
        <end position="141"/>
    </location>
</feature>
<dbReference type="AlphaFoldDB" id="A0A9P6QJJ8"/>
<feature type="compositionally biased region" description="Low complexity" evidence="1">
    <location>
        <begin position="110"/>
        <end position="122"/>
    </location>
</feature>
<feature type="compositionally biased region" description="Basic residues" evidence="1">
    <location>
        <begin position="27"/>
        <end position="47"/>
    </location>
</feature>
<accession>A0A9P6QJJ8</accession>
<name>A0A9P6QJJ8_9FUNG</name>
<feature type="compositionally biased region" description="Acidic residues" evidence="1">
    <location>
        <begin position="200"/>
        <end position="214"/>
    </location>
</feature>
<dbReference type="PANTHER" id="PTHR35711:SF1">
    <property type="entry name" value="ECTODERMAL, ISOFORM F"/>
    <property type="match status" value="1"/>
</dbReference>
<feature type="compositionally biased region" description="Low complexity" evidence="1">
    <location>
        <begin position="15"/>
        <end position="26"/>
    </location>
</feature>
<organism evidence="2 3">
    <name type="scientific">Actinomortierella ambigua</name>
    <dbReference type="NCBI Taxonomy" id="1343610"/>
    <lineage>
        <taxon>Eukaryota</taxon>
        <taxon>Fungi</taxon>
        <taxon>Fungi incertae sedis</taxon>
        <taxon>Mucoromycota</taxon>
        <taxon>Mortierellomycotina</taxon>
        <taxon>Mortierellomycetes</taxon>
        <taxon>Mortierellales</taxon>
        <taxon>Mortierellaceae</taxon>
        <taxon>Actinomortierella</taxon>
    </lineage>
</organism>
<feature type="region of interest" description="Disordered" evidence="1">
    <location>
        <begin position="1"/>
        <end position="91"/>
    </location>
</feature>
<dbReference type="InterPro" id="IPR045342">
    <property type="entry name" value="Etd1"/>
</dbReference>
<feature type="region of interest" description="Disordered" evidence="1">
    <location>
        <begin position="440"/>
        <end position="485"/>
    </location>
</feature>
<dbReference type="GO" id="GO:1902412">
    <property type="term" value="P:regulation of mitotic cytokinesis"/>
    <property type="evidence" value="ECO:0007669"/>
    <property type="project" value="InterPro"/>
</dbReference>
<feature type="region of interest" description="Disordered" evidence="1">
    <location>
        <begin position="516"/>
        <end position="668"/>
    </location>
</feature>
<feature type="region of interest" description="Disordered" evidence="1">
    <location>
        <begin position="174"/>
        <end position="214"/>
    </location>
</feature>